<dbReference type="InterPro" id="IPR036388">
    <property type="entry name" value="WH-like_DNA-bd_sf"/>
</dbReference>
<dbReference type="Gene3D" id="1.10.10.10">
    <property type="entry name" value="Winged helix-like DNA-binding domain superfamily/Winged helix DNA-binding domain"/>
    <property type="match status" value="1"/>
</dbReference>
<sequence>MAGTRSVEAQAVGHGAGREGANGTPLGPRSAAPTPLPQPSRAVPATPEAYDALHAAAAPRLTWQTYLLTLDRRRAAHCVRRAFQLAWSDWQTVSADPSPEGWLRATAFDLALSPWHVAGPHLRDAIHLPHPGSKGAASADSAAADLPLPEQDRQLLKALAHVPHTQRRALVLHDVIGLDWAQTAAEVEGSTPVTFGRVVRARRGLARSVPGIAGTDAEAPGFGRRLGARLRAAAERACAEPDGHSRGSAQRQAHATGHIPGKGGAGSAGLTRTRARLHDRGLTLAAGALTLATAGFLGAGLVWGTPLHPAEHPVVPHPTRATVIGTAGSATTDEIQPPKVPAPPLTPYTTGPGLVQKSPGNSVDARKPGKGKGATNAGNPAAPGGSGGSGGSGGGGHGSGSGAGGANAHAQHAHPHQPPAKKHH</sequence>
<keyword evidence="2" id="KW-0812">Transmembrane</keyword>
<feature type="compositionally biased region" description="Basic and acidic residues" evidence="1">
    <location>
        <begin position="236"/>
        <end position="245"/>
    </location>
</feature>
<dbReference type="RefSeq" id="WP_111499442.1">
    <property type="nucleotide sequence ID" value="NZ_QKYN01000017.1"/>
</dbReference>
<feature type="compositionally biased region" description="Low complexity" evidence="1">
    <location>
        <begin position="373"/>
        <end position="383"/>
    </location>
</feature>
<dbReference type="EMBL" id="QKYN01000017">
    <property type="protein sequence ID" value="RAG86937.1"/>
    <property type="molecule type" value="Genomic_DNA"/>
</dbReference>
<feature type="compositionally biased region" description="Gly residues" evidence="1">
    <location>
        <begin position="384"/>
        <end position="405"/>
    </location>
</feature>
<evidence type="ECO:0000256" key="1">
    <source>
        <dbReference type="SAM" id="MobiDB-lite"/>
    </source>
</evidence>
<dbReference type="AlphaFoldDB" id="A0A2X0IQN1"/>
<feature type="region of interest" description="Disordered" evidence="1">
    <location>
        <begin position="1"/>
        <end position="43"/>
    </location>
</feature>
<keyword evidence="4" id="KW-1185">Reference proteome</keyword>
<name>A0A2X0IQN1_9ACTN</name>
<dbReference type="InterPro" id="IPR013324">
    <property type="entry name" value="RNA_pol_sigma_r3/r4-like"/>
</dbReference>
<keyword evidence="2" id="KW-1133">Transmembrane helix</keyword>
<gene>
    <name evidence="3" type="ORF">DN069_04180</name>
</gene>
<dbReference type="OrthoDB" id="3869980at2"/>
<comment type="caution">
    <text evidence="3">The sequence shown here is derived from an EMBL/GenBank/DDBJ whole genome shotgun (WGS) entry which is preliminary data.</text>
</comment>
<evidence type="ECO:0000313" key="4">
    <source>
        <dbReference type="Proteomes" id="UP000248889"/>
    </source>
</evidence>
<feature type="transmembrane region" description="Helical" evidence="2">
    <location>
        <begin position="282"/>
        <end position="303"/>
    </location>
</feature>
<organism evidence="3 4">
    <name type="scientific">Streptacidiphilus pinicola</name>
    <dbReference type="NCBI Taxonomy" id="2219663"/>
    <lineage>
        <taxon>Bacteria</taxon>
        <taxon>Bacillati</taxon>
        <taxon>Actinomycetota</taxon>
        <taxon>Actinomycetes</taxon>
        <taxon>Kitasatosporales</taxon>
        <taxon>Streptomycetaceae</taxon>
        <taxon>Streptacidiphilus</taxon>
    </lineage>
</organism>
<evidence type="ECO:0000256" key="2">
    <source>
        <dbReference type="SAM" id="Phobius"/>
    </source>
</evidence>
<feature type="region of interest" description="Disordered" evidence="1">
    <location>
        <begin position="236"/>
        <end position="270"/>
    </location>
</feature>
<evidence type="ECO:0000313" key="3">
    <source>
        <dbReference type="EMBL" id="RAG86937.1"/>
    </source>
</evidence>
<protein>
    <recommendedName>
        <fullName evidence="5">RNA polymerase sigma factor 70 region 4 type 2 domain-containing protein</fullName>
    </recommendedName>
</protein>
<accession>A0A2X0IQN1</accession>
<proteinExistence type="predicted"/>
<reference evidence="3 4" key="1">
    <citation type="submission" date="2018-06" db="EMBL/GenBank/DDBJ databases">
        <title>Streptacidiphilus pinicola sp. nov., isolated from pine grove soil.</title>
        <authorList>
            <person name="Roh S.G."/>
            <person name="Park S."/>
            <person name="Kim M.-K."/>
            <person name="Yun B.-R."/>
            <person name="Park J."/>
            <person name="Kim M.J."/>
            <person name="Kim Y.S."/>
            <person name="Kim S.B."/>
        </authorList>
    </citation>
    <scope>NUCLEOTIDE SEQUENCE [LARGE SCALE GENOMIC DNA]</scope>
    <source>
        <strain evidence="3 4">MMS16-CNU450</strain>
    </source>
</reference>
<keyword evidence="2" id="KW-0472">Membrane</keyword>
<feature type="region of interest" description="Disordered" evidence="1">
    <location>
        <begin position="330"/>
        <end position="424"/>
    </location>
</feature>
<dbReference type="Proteomes" id="UP000248889">
    <property type="component" value="Unassembled WGS sequence"/>
</dbReference>
<evidence type="ECO:0008006" key="5">
    <source>
        <dbReference type="Google" id="ProtNLM"/>
    </source>
</evidence>
<dbReference type="SUPFAM" id="SSF88659">
    <property type="entry name" value="Sigma3 and sigma4 domains of RNA polymerase sigma factors"/>
    <property type="match status" value="1"/>
</dbReference>
<feature type="compositionally biased region" description="Basic residues" evidence="1">
    <location>
        <begin position="411"/>
        <end position="424"/>
    </location>
</feature>